<evidence type="ECO:0000256" key="1">
    <source>
        <dbReference type="ARBA" id="ARBA00023015"/>
    </source>
</evidence>
<dbReference type="InterPro" id="IPR018062">
    <property type="entry name" value="HTH_AraC-typ_CS"/>
</dbReference>
<reference evidence="5 6" key="1">
    <citation type="submission" date="2018-08" db="EMBL/GenBank/DDBJ databases">
        <title>A genome reference for cultivated species of the human gut microbiota.</title>
        <authorList>
            <person name="Zou Y."/>
            <person name="Xue W."/>
            <person name="Luo G."/>
        </authorList>
    </citation>
    <scope>NUCLEOTIDE SEQUENCE [LARGE SCALE GENOMIC DNA]</scope>
    <source>
        <strain evidence="5 6">AF18-46</strain>
    </source>
</reference>
<dbReference type="SUPFAM" id="SSF46689">
    <property type="entry name" value="Homeodomain-like"/>
    <property type="match status" value="1"/>
</dbReference>
<dbReference type="EMBL" id="QRWX01000001">
    <property type="protein sequence ID" value="RGT57782.1"/>
    <property type="molecule type" value="Genomic_DNA"/>
</dbReference>
<evidence type="ECO:0000256" key="2">
    <source>
        <dbReference type="ARBA" id="ARBA00023125"/>
    </source>
</evidence>
<organism evidence="5 6">
    <name type="scientific">Solobacterium moorei</name>
    <dbReference type="NCBI Taxonomy" id="102148"/>
    <lineage>
        <taxon>Bacteria</taxon>
        <taxon>Bacillati</taxon>
        <taxon>Bacillota</taxon>
        <taxon>Erysipelotrichia</taxon>
        <taxon>Erysipelotrichales</taxon>
        <taxon>Erysipelotrichaceae</taxon>
        <taxon>Solobacterium</taxon>
    </lineage>
</organism>
<evidence type="ECO:0000259" key="4">
    <source>
        <dbReference type="PROSITE" id="PS01124"/>
    </source>
</evidence>
<proteinExistence type="predicted"/>
<dbReference type="Pfam" id="PF12833">
    <property type="entry name" value="HTH_18"/>
    <property type="match status" value="1"/>
</dbReference>
<name>A0A412PI12_9FIRM</name>
<protein>
    <submittedName>
        <fullName evidence="5">AraC family transcriptional regulator</fullName>
    </submittedName>
</protein>
<dbReference type="RefSeq" id="WP_118764229.1">
    <property type="nucleotide sequence ID" value="NZ_CABJCF010000001.1"/>
</dbReference>
<feature type="domain" description="HTH araC/xylS-type" evidence="4">
    <location>
        <begin position="163"/>
        <end position="260"/>
    </location>
</feature>
<keyword evidence="3" id="KW-0804">Transcription</keyword>
<dbReference type="InterPro" id="IPR009057">
    <property type="entry name" value="Homeodomain-like_sf"/>
</dbReference>
<keyword evidence="2" id="KW-0238">DNA-binding</keyword>
<sequence>MINKDIQLFKSSNGKTSTISMLYCDEDTDIHLKNRNYQMYHGDIVLCHPDITWTSTNKITIISFNESFFDSLFYSQIADCKIIYDFITTRNSCEHDYLFFKADTSNDFKNLFKFLKREIRHTDIYSVKLQHLLAVGLFTLLDRKRPTNLVVQNSTMIAKNRFGKILKYMGDHFDECTLQDIASKFSYNPDYLSSMFKRITGISFSEKLLYIRLEESCRLLKTSDYSIEEISSLIGFKDKSYFNRKFKEQYQLTPAKWKKSQSKK</sequence>
<dbReference type="PANTHER" id="PTHR43280:SF2">
    <property type="entry name" value="HTH-TYPE TRANSCRIPTIONAL REGULATOR EXSA"/>
    <property type="match status" value="1"/>
</dbReference>
<dbReference type="GO" id="GO:0003700">
    <property type="term" value="F:DNA-binding transcription factor activity"/>
    <property type="evidence" value="ECO:0007669"/>
    <property type="project" value="InterPro"/>
</dbReference>
<keyword evidence="1" id="KW-0805">Transcription regulation</keyword>
<dbReference type="InterPro" id="IPR020449">
    <property type="entry name" value="Tscrpt_reg_AraC-type_HTH"/>
</dbReference>
<dbReference type="AlphaFoldDB" id="A0A412PI12"/>
<dbReference type="PRINTS" id="PR00032">
    <property type="entry name" value="HTHARAC"/>
</dbReference>
<dbReference type="GO" id="GO:0043565">
    <property type="term" value="F:sequence-specific DNA binding"/>
    <property type="evidence" value="ECO:0007669"/>
    <property type="project" value="InterPro"/>
</dbReference>
<dbReference type="Proteomes" id="UP000284731">
    <property type="component" value="Unassembled WGS sequence"/>
</dbReference>
<evidence type="ECO:0000256" key="3">
    <source>
        <dbReference type="ARBA" id="ARBA00023163"/>
    </source>
</evidence>
<dbReference type="Gene3D" id="1.10.10.60">
    <property type="entry name" value="Homeodomain-like"/>
    <property type="match status" value="2"/>
</dbReference>
<dbReference type="PANTHER" id="PTHR43280">
    <property type="entry name" value="ARAC-FAMILY TRANSCRIPTIONAL REGULATOR"/>
    <property type="match status" value="1"/>
</dbReference>
<evidence type="ECO:0000313" key="6">
    <source>
        <dbReference type="Proteomes" id="UP000284731"/>
    </source>
</evidence>
<dbReference type="PROSITE" id="PS01124">
    <property type="entry name" value="HTH_ARAC_FAMILY_2"/>
    <property type="match status" value="1"/>
</dbReference>
<dbReference type="InterPro" id="IPR018060">
    <property type="entry name" value="HTH_AraC"/>
</dbReference>
<gene>
    <name evidence="5" type="ORF">DWX20_01660</name>
</gene>
<dbReference type="SMART" id="SM00342">
    <property type="entry name" value="HTH_ARAC"/>
    <property type="match status" value="1"/>
</dbReference>
<accession>A0A412PI12</accession>
<comment type="caution">
    <text evidence="5">The sequence shown here is derived from an EMBL/GenBank/DDBJ whole genome shotgun (WGS) entry which is preliminary data.</text>
</comment>
<dbReference type="PROSITE" id="PS00041">
    <property type="entry name" value="HTH_ARAC_FAMILY_1"/>
    <property type="match status" value="1"/>
</dbReference>
<evidence type="ECO:0000313" key="5">
    <source>
        <dbReference type="EMBL" id="RGT57782.1"/>
    </source>
</evidence>